<reference evidence="2 3" key="1">
    <citation type="submission" date="2023-04" db="EMBL/GenBank/DDBJ databases">
        <title>Marinoamorphus aggregata gen. nov., sp. Nov., isolate from tissue of brittle star Ophioplocus japonicus.</title>
        <authorList>
            <person name="Kawano K."/>
            <person name="Sawayama S."/>
            <person name="Nakagawa S."/>
        </authorList>
    </citation>
    <scope>NUCLEOTIDE SEQUENCE [LARGE SCALE GENOMIC DNA]</scope>
    <source>
        <strain evidence="2 3">NKW23</strain>
    </source>
</reference>
<evidence type="ECO:0000313" key="3">
    <source>
        <dbReference type="Proteomes" id="UP001239909"/>
    </source>
</evidence>
<proteinExistence type="predicted"/>
<keyword evidence="3" id="KW-1185">Reference proteome</keyword>
<accession>A0ABQ6LTF7</accession>
<evidence type="ECO:0000313" key="2">
    <source>
        <dbReference type="EMBL" id="GMG85369.1"/>
    </source>
</evidence>
<sequence>MTVEIVPADWAAFEAVMGEKGGCGGCWCMLWRLPKAAFEAGAGAANREAMRAVFEAGPPPGLVARDGETPVGWVQVAPRSALPRLAGSRVLAPVDDLPVWCVTCFLVQKSHRRQGLSARLLEAAATLAGARGAPALEGYPIDTPKAKYPPVYAWTGFAGAFRRAGFAEIARRSPTRPTMRRMLG</sequence>
<gene>
    <name evidence="2" type="ORF">LNKW23_45890</name>
</gene>
<dbReference type="SUPFAM" id="SSF55729">
    <property type="entry name" value="Acyl-CoA N-acyltransferases (Nat)"/>
    <property type="match status" value="1"/>
</dbReference>
<protein>
    <submittedName>
        <fullName evidence="2">GNAT family N-acetyltransferase</fullName>
    </submittedName>
</protein>
<evidence type="ECO:0000259" key="1">
    <source>
        <dbReference type="PROSITE" id="PS51186"/>
    </source>
</evidence>
<organism evidence="2 3">
    <name type="scientific">Paralimibaculum aggregatum</name>
    <dbReference type="NCBI Taxonomy" id="3036245"/>
    <lineage>
        <taxon>Bacteria</taxon>
        <taxon>Pseudomonadati</taxon>
        <taxon>Pseudomonadota</taxon>
        <taxon>Alphaproteobacteria</taxon>
        <taxon>Rhodobacterales</taxon>
        <taxon>Paracoccaceae</taxon>
        <taxon>Paralimibaculum</taxon>
    </lineage>
</organism>
<dbReference type="CDD" id="cd04301">
    <property type="entry name" value="NAT_SF"/>
    <property type="match status" value="1"/>
</dbReference>
<dbReference type="Pfam" id="PF00583">
    <property type="entry name" value="Acetyltransf_1"/>
    <property type="match status" value="1"/>
</dbReference>
<dbReference type="Gene3D" id="3.40.630.30">
    <property type="match status" value="1"/>
</dbReference>
<comment type="caution">
    <text evidence="2">The sequence shown here is derived from an EMBL/GenBank/DDBJ whole genome shotgun (WGS) entry which is preliminary data.</text>
</comment>
<feature type="domain" description="N-acetyltransferase" evidence="1">
    <location>
        <begin position="3"/>
        <end position="184"/>
    </location>
</feature>
<dbReference type="Proteomes" id="UP001239909">
    <property type="component" value="Unassembled WGS sequence"/>
</dbReference>
<dbReference type="RefSeq" id="WP_285674699.1">
    <property type="nucleotide sequence ID" value="NZ_BSYI01000062.1"/>
</dbReference>
<name>A0ABQ6LTF7_9RHOB</name>
<dbReference type="InterPro" id="IPR000182">
    <property type="entry name" value="GNAT_dom"/>
</dbReference>
<dbReference type="InterPro" id="IPR016181">
    <property type="entry name" value="Acyl_CoA_acyltransferase"/>
</dbReference>
<dbReference type="PROSITE" id="PS51186">
    <property type="entry name" value="GNAT"/>
    <property type="match status" value="1"/>
</dbReference>
<dbReference type="EMBL" id="BSYI01000062">
    <property type="protein sequence ID" value="GMG85369.1"/>
    <property type="molecule type" value="Genomic_DNA"/>
</dbReference>